<dbReference type="GO" id="GO:0008270">
    <property type="term" value="F:zinc ion binding"/>
    <property type="evidence" value="ECO:0007669"/>
    <property type="project" value="InterPro"/>
</dbReference>
<sequence length="311" mass="35389">HGTYTVKMGEHEPTCDCPDCQTRRTKCKHIWAVEYFVKQEIDAEGNQTITKAVRVTYAQDWSAYNKAQTSEVSLFDKMLGDLVKIVSEPPQRMGRPRISLQEGIYCAIEKVYSQLSSRRACSLYGKARERGDIEKSPCYNVVNILLNREDITPILHELLAVSAMPLRSVETIFATDSSGFSTSQFGQYAVEKYGGEKRKHKWVKAHILVGAKTNVIASARITKEQGGDCLQFAPMVMEAHDNGFEIKEITADMGYMSRANYNLAESIGATAYIPFSKNVGGRARGSYMWKKMYHFFQFNREEFLEHYHKRS</sequence>
<feature type="domain" description="SWIM-type" evidence="1">
    <location>
        <begin position="4"/>
        <end position="38"/>
    </location>
</feature>
<reference evidence="2" key="1">
    <citation type="journal article" date="2014" name="Front. Microbiol.">
        <title>High frequency of phylogenetically diverse reductive dehalogenase-homologous genes in deep subseafloor sedimentary metagenomes.</title>
        <authorList>
            <person name="Kawai M."/>
            <person name="Futagami T."/>
            <person name="Toyoda A."/>
            <person name="Takaki Y."/>
            <person name="Nishi S."/>
            <person name="Hori S."/>
            <person name="Arai W."/>
            <person name="Tsubouchi T."/>
            <person name="Morono Y."/>
            <person name="Uchiyama I."/>
            <person name="Ito T."/>
            <person name="Fujiyama A."/>
            <person name="Inagaki F."/>
            <person name="Takami H."/>
        </authorList>
    </citation>
    <scope>NUCLEOTIDE SEQUENCE</scope>
    <source>
        <strain evidence="2">Expedition CK06-06</strain>
    </source>
</reference>
<feature type="non-terminal residue" evidence="2">
    <location>
        <position position="1"/>
    </location>
</feature>
<dbReference type="InterPro" id="IPR007527">
    <property type="entry name" value="Znf_SWIM"/>
</dbReference>
<dbReference type="Pfam" id="PF04434">
    <property type="entry name" value="SWIM"/>
    <property type="match status" value="1"/>
</dbReference>
<dbReference type="Pfam" id="PF01609">
    <property type="entry name" value="DDE_Tnp_1"/>
    <property type="match status" value="1"/>
</dbReference>
<proteinExistence type="predicted"/>
<dbReference type="GO" id="GO:0003677">
    <property type="term" value="F:DNA binding"/>
    <property type="evidence" value="ECO:0007669"/>
    <property type="project" value="InterPro"/>
</dbReference>
<dbReference type="PROSITE" id="PS50966">
    <property type="entry name" value="ZF_SWIM"/>
    <property type="match status" value="1"/>
</dbReference>
<dbReference type="GO" id="GO:0004803">
    <property type="term" value="F:transposase activity"/>
    <property type="evidence" value="ECO:0007669"/>
    <property type="project" value="InterPro"/>
</dbReference>
<gene>
    <name evidence="2" type="ORF">S06H3_09096</name>
</gene>
<comment type="caution">
    <text evidence="2">The sequence shown here is derived from an EMBL/GenBank/DDBJ whole genome shotgun (WGS) entry which is preliminary data.</text>
</comment>
<protein>
    <recommendedName>
        <fullName evidence="1">SWIM-type domain-containing protein</fullName>
    </recommendedName>
</protein>
<feature type="non-terminal residue" evidence="2">
    <location>
        <position position="311"/>
    </location>
</feature>
<organism evidence="2">
    <name type="scientific">marine sediment metagenome</name>
    <dbReference type="NCBI Taxonomy" id="412755"/>
    <lineage>
        <taxon>unclassified sequences</taxon>
        <taxon>metagenomes</taxon>
        <taxon>ecological metagenomes</taxon>
    </lineage>
</organism>
<name>X1L306_9ZZZZ</name>
<accession>X1L306</accession>
<dbReference type="GO" id="GO:0006313">
    <property type="term" value="P:DNA transposition"/>
    <property type="evidence" value="ECO:0007669"/>
    <property type="project" value="InterPro"/>
</dbReference>
<dbReference type="InterPro" id="IPR002559">
    <property type="entry name" value="Transposase_11"/>
</dbReference>
<dbReference type="AlphaFoldDB" id="X1L306"/>
<evidence type="ECO:0000313" key="2">
    <source>
        <dbReference type="EMBL" id="GAI13727.1"/>
    </source>
</evidence>
<evidence type="ECO:0000259" key="1">
    <source>
        <dbReference type="PROSITE" id="PS50966"/>
    </source>
</evidence>
<dbReference type="EMBL" id="BARV01003945">
    <property type="protein sequence ID" value="GAI13727.1"/>
    <property type="molecule type" value="Genomic_DNA"/>
</dbReference>